<dbReference type="PANTHER" id="PTHR47572">
    <property type="entry name" value="LIPOPROTEIN-RELATED"/>
    <property type="match status" value="1"/>
</dbReference>
<keyword evidence="1" id="KW-0378">Hydrolase</keyword>
<feature type="domain" description="SMP-30/Gluconolactonase/LRE-like region" evidence="2">
    <location>
        <begin position="69"/>
        <end position="317"/>
    </location>
</feature>
<reference evidence="3 4" key="1">
    <citation type="submission" date="2020-02" db="EMBL/GenBank/DDBJ databases">
        <title>Shewanella WXL01 sp. nov., a marine bacterium isolated from green algae in Luhuitou Fringing Reef (Northern South China Sea).</title>
        <authorList>
            <person name="Wang X."/>
        </authorList>
    </citation>
    <scope>NUCLEOTIDE SEQUENCE [LARGE SCALE GENOMIC DNA]</scope>
    <source>
        <strain evidence="3 4">MCCC 1A01895</strain>
    </source>
</reference>
<proteinExistence type="predicted"/>
<dbReference type="Proteomes" id="UP000811844">
    <property type="component" value="Unassembled WGS sequence"/>
</dbReference>
<dbReference type="SUPFAM" id="SSF63829">
    <property type="entry name" value="Calcium-dependent phosphotriesterase"/>
    <property type="match status" value="1"/>
</dbReference>
<evidence type="ECO:0000259" key="2">
    <source>
        <dbReference type="Pfam" id="PF08450"/>
    </source>
</evidence>
<evidence type="ECO:0000313" key="4">
    <source>
        <dbReference type="Proteomes" id="UP000811844"/>
    </source>
</evidence>
<dbReference type="InterPro" id="IPR011042">
    <property type="entry name" value="6-blade_b-propeller_TolB-like"/>
</dbReference>
<protein>
    <submittedName>
        <fullName evidence="3">SMP-30/gluconolactonase/LRE family protein</fullName>
    </submittedName>
</protein>
<dbReference type="PANTHER" id="PTHR47572:SF4">
    <property type="entry name" value="LACTONASE DRP35"/>
    <property type="match status" value="1"/>
</dbReference>
<accession>A0ABS5I5J8</accession>
<dbReference type="PRINTS" id="PR01790">
    <property type="entry name" value="SMP30FAMILY"/>
</dbReference>
<dbReference type="RefSeq" id="WP_153665242.1">
    <property type="nucleotide sequence ID" value="NZ_JAAIKR010000014.1"/>
</dbReference>
<evidence type="ECO:0000256" key="1">
    <source>
        <dbReference type="ARBA" id="ARBA00022801"/>
    </source>
</evidence>
<dbReference type="InterPro" id="IPR013658">
    <property type="entry name" value="SGL"/>
</dbReference>
<name>A0ABS5I5J8_9GAMM</name>
<evidence type="ECO:0000313" key="3">
    <source>
        <dbReference type="EMBL" id="MBR9728984.1"/>
    </source>
</evidence>
<dbReference type="InterPro" id="IPR051262">
    <property type="entry name" value="SMP-30/CGR1_Lactonase"/>
</dbReference>
<dbReference type="InterPro" id="IPR005511">
    <property type="entry name" value="SMP-30"/>
</dbReference>
<comment type="caution">
    <text evidence="3">The sequence shown here is derived from an EMBL/GenBank/DDBJ whole genome shotgun (WGS) entry which is preliminary data.</text>
</comment>
<keyword evidence="4" id="KW-1185">Reference proteome</keyword>
<organism evidence="3 4">
    <name type="scientific">Shewanella intestini</name>
    <dbReference type="NCBI Taxonomy" id="2017544"/>
    <lineage>
        <taxon>Bacteria</taxon>
        <taxon>Pseudomonadati</taxon>
        <taxon>Pseudomonadota</taxon>
        <taxon>Gammaproteobacteria</taxon>
        <taxon>Alteromonadales</taxon>
        <taxon>Shewanellaceae</taxon>
        <taxon>Shewanella</taxon>
    </lineage>
</organism>
<dbReference type="Pfam" id="PF08450">
    <property type="entry name" value="SGL"/>
    <property type="match status" value="1"/>
</dbReference>
<sequence>MNITIEYWYHGYRINNVSLVTALVLNLMLAPVSFANNKIIAVPVCDTSHSPTFNKQSLHLISDEFMFLEGPTWSSTEQSFFFSEMNINGPQAHGPEANIYRYTPHESPKLFVANSGSNGLLAHKGNLFTMNHYSRGLTKISLNDAQHSPQQLVSHYKNAKFNSPNDLIMHSNGSIYFTDPDWQLGNRKAQLPFTGVYRLTADGDLSLVSHTLIKPNGIALSVDESVLYVGDASNTIHLFSVNKQGQVGQAISTMTINSPDGMAIDCAGNLYATSHSSGKIHIFNPQSERLDTLDLKVNVTNVAFGGQDGKTLLITTAKGLYQIQTQLPGKGQFK</sequence>
<dbReference type="Gene3D" id="2.120.10.30">
    <property type="entry name" value="TolB, C-terminal domain"/>
    <property type="match status" value="1"/>
</dbReference>
<dbReference type="EMBL" id="JAAIKR010000014">
    <property type="protein sequence ID" value="MBR9728984.1"/>
    <property type="molecule type" value="Genomic_DNA"/>
</dbReference>
<gene>
    <name evidence="3" type="ORF">G3R48_13450</name>
</gene>